<dbReference type="InterPro" id="IPR005078">
    <property type="entry name" value="Peptidase_C54"/>
</dbReference>
<protein>
    <recommendedName>
        <fullName evidence="11">Cysteine protease</fullName>
        <ecNumber evidence="11">3.4.22.-</ecNumber>
    </recommendedName>
</protein>
<dbReference type="SUPFAM" id="SSF54001">
    <property type="entry name" value="Cysteine proteinases"/>
    <property type="match status" value="1"/>
</dbReference>
<evidence type="ECO:0000256" key="12">
    <source>
        <dbReference type="SAM" id="MobiDB-lite"/>
    </source>
</evidence>
<evidence type="ECO:0000256" key="9">
    <source>
        <dbReference type="ARBA" id="ARBA00023006"/>
    </source>
</evidence>
<evidence type="ECO:0000256" key="2">
    <source>
        <dbReference type="ARBA" id="ARBA00010958"/>
    </source>
</evidence>
<reference evidence="14 15" key="1">
    <citation type="journal article" date="2021" name="BMC Biol.">
        <title>Horizontally acquired antibacterial genes associated with adaptive radiation of ladybird beetles.</title>
        <authorList>
            <person name="Li H.S."/>
            <person name="Tang X.F."/>
            <person name="Huang Y.H."/>
            <person name="Xu Z.Y."/>
            <person name="Chen M.L."/>
            <person name="Du X.Y."/>
            <person name="Qiu B.Y."/>
            <person name="Chen P.T."/>
            <person name="Zhang W."/>
            <person name="Slipinski A."/>
            <person name="Escalona H.E."/>
            <person name="Waterhouse R.M."/>
            <person name="Zwick A."/>
            <person name="Pang H."/>
        </authorList>
    </citation>
    <scope>NUCLEOTIDE SEQUENCE [LARGE SCALE GENOMIC DNA]</scope>
    <source>
        <strain evidence="14">SYSU2018</strain>
    </source>
</reference>
<dbReference type="GO" id="GO:0005737">
    <property type="term" value="C:cytoplasm"/>
    <property type="evidence" value="ECO:0007669"/>
    <property type="project" value="UniProtKB-SubCell"/>
</dbReference>
<comment type="caution">
    <text evidence="14">The sequence shown here is derived from an EMBL/GenBank/DDBJ whole genome shotgun (WGS) entry which is preliminary data.</text>
</comment>
<keyword evidence="4 11" id="KW-0963">Cytoplasm</keyword>
<evidence type="ECO:0000256" key="5">
    <source>
        <dbReference type="ARBA" id="ARBA00022670"/>
    </source>
</evidence>
<name>A0ABD2PGB2_9CUCU</name>
<dbReference type="Pfam" id="PF03416">
    <property type="entry name" value="Peptidase_C54"/>
    <property type="match status" value="1"/>
</dbReference>
<evidence type="ECO:0000256" key="6">
    <source>
        <dbReference type="ARBA" id="ARBA00022801"/>
    </source>
</evidence>
<gene>
    <name evidence="14" type="ORF">HHI36_023268</name>
</gene>
<dbReference type="EMBL" id="JABFTP020000186">
    <property type="protein sequence ID" value="KAL3289878.1"/>
    <property type="molecule type" value="Genomic_DNA"/>
</dbReference>
<keyword evidence="9 11" id="KW-0072">Autophagy</keyword>
<dbReference type="EC" id="3.4.22.-" evidence="11"/>
<keyword evidence="15" id="KW-1185">Reference proteome</keyword>
<dbReference type="GO" id="GO:0006914">
    <property type="term" value="P:autophagy"/>
    <property type="evidence" value="ECO:0007669"/>
    <property type="project" value="UniProtKB-KW"/>
</dbReference>
<dbReference type="PANTHER" id="PTHR22624">
    <property type="entry name" value="CYSTEINE PROTEASE ATG4"/>
    <property type="match status" value="1"/>
</dbReference>
<dbReference type="Proteomes" id="UP001516400">
    <property type="component" value="Unassembled WGS sequence"/>
</dbReference>
<dbReference type="InterPro" id="IPR038765">
    <property type="entry name" value="Papain-like_cys_pep_sf"/>
</dbReference>
<proteinExistence type="inferred from homology"/>
<keyword evidence="5 11" id="KW-0645">Protease</keyword>
<comment type="catalytic activity">
    <reaction evidence="10">
        <text>[protein]-C-terminal L-amino acid-glycyl-phosphatidylethanolamide + H2O = [protein]-C-terminal L-amino acid-glycine + a 1,2-diacyl-sn-glycero-3-phosphoethanolamine</text>
        <dbReference type="Rhea" id="RHEA:67548"/>
        <dbReference type="Rhea" id="RHEA-COMP:17323"/>
        <dbReference type="Rhea" id="RHEA-COMP:17324"/>
        <dbReference type="ChEBI" id="CHEBI:15377"/>
        <dbReference type="ChEBI" id="CHEBI:64612"/>
        <dbReference type="ChEBI" id="CHEBI:172940"/>
        <dbReference type="ChEBI" id="CHEBI:172941"/>
    </reaction>
    <physiologicalReaction direction="left-to-right" evidence="10">
        <dbReference type="Rhea" id="RHEA:67549"/>
    </physiologicalReaction>
</comment>
<evidence type="ECO:0000256" key="1">
    <source>
        <dbReference type="ARBA" id="ARBA00004496"/>
    </source>
</evidence>
<accession>A0ABD2PGB2</accession>
<sequence length="408" mass="46473">MWNNVKYDFSGMKLRSNFSKESPVWLLGKCYRRVESPSSEITELGTDVAAFHSQSDLMNGDEENFEAFKKDFSSRLWLTYRREFPILNGSNLSSDCGWGCMLRSGQMLMAQALVCHFLGRNWRWDCDAIPNTREQFIESVNHRKIIKWFGDKPSKNSPLSIHTLVTLGEESGKKAGDWYGPGFVAHLFKKAVKLASEENYEFDTLNVCVAENCTVYIGDVLQESVDSEGRWKSLILLIPVRLGLEKFNSVYAPCLTALFSLKQGIGIIGGRPKHSMYFIGFQDDKLIHLDPHYCQEMVDVWAPDFPLSSFHCRSPRKLHISKMDPSCCIGFYCATKDDFYNLIDTVQSLIVPSGKSNNLGMEYPLFIFDKGFSRDSTFSPQRLPPKDLEYSISSTDGDDNDTEDFKII</sequence>
<keyword evidence="8 11" id="KW-0653">Protein transport</keyword>
<evidence type="ECO:0000259" key="13">
    <source>
        <dbReference type="Pfam" id="PF03416"/>
    </source>
</evidence>
<feature type="domain" description="Peptidase C54 catalytic" evidence="13">
    <location>
        <begin position="66"/>
        <end position="343"/>
    </location>
</feature>
<dbReference type="AlphaFoldDB" id="A0ABD2PGB2"/>
<keyword evidence="3" id="KW-0813">Transport</keyword>
<organism evidence="14 15">
    <name type="scientific">Cryptolaemus montrouzieri</name>
    <dbReference type="NCBI Taxonomy" id="559131"/>
    <lineage>
        <taxon>Eukaryota</taxon>
        <taxon>Metazoa</taxon>
        <taxon>Ecdysozoa</taxon>
        <taxon>Arthropoda</taxon>
        <taxon>Hexapoda</taxon>
        <taxon>Insecta</taxon>
        <taxon>Pterygota</taxon>
        <taxon>Neoptera</taxon>
        <taxon>Endopterygota</taxon>
        <taxon>Coleoptera</taxon>
        <taxon>Polyphaga</taxon>
        <taxon>Cucujiformia</taxon>
        <taxon>Coccinelloidea</taxon>
        <taxon>Coccinellidae</taxon>
        <taxon>Scymninae</taxon>
        <taxon>Scymnini</taxon>
        <taxon>Cryptolaemus</taxon>
    </lineage>
</organism>
<evidence type="ECO:0000256" key="7">
    <source>
        <dbReference type="ARBA" id="ARBA00022807"/>
    </source>
</evidence>
<comment type="similarity">
    <text evidence="2 11">Belongs to the peptidase C54 family.</text>
</comment>
<dbReference type="PANTHER" id="PTHR22624:SF52">
    <property type="entry name" value="CYSTEINE PROTEASE"/>
    <property type="match status" value="1"/>
</dbReference>
<evidence type="ECO:0000256" key="11">
    <source>
        <dbReference type="RuleBase" id="RU363115"/>
    </source>
</evidence>
<comment type="subcellular location">
    <subcellularLocation>
        <location evidence="1 11">Cytoplasm</location>
    </subcellularLocation>
</comment>
<dbReference type="GO" id="GO:0015031">
    <property type="term" value="P:protein transport"/>
    <property type="evidence" value="ECO:0007669"/>
    <property type="project" value="UniProtKB-KW"/>
</dbReference>
<keyword evidence="6 11" id="KW-0378">Hydrolase</keyword>
<evidence type="ECO:0000313" key="14">
    <source>
        <dbReference type="EMBL" id="KAL3289878.1"/>
    </source>
</evidence>
<evidence type="ECO:0000256" key="8">
    <source>
        <dbReference type="ARBA" id="ARBA00022927"/>
    </source>
</evidence>
<evidence type="ECO:0000256" key="10">
    <source>
        <dbReference type="ARBA" id="ARBA00029362"/>
    </source>
</evidence>
<evidence type="ECO:0000256" key="4">
    <source>
        <dbReference type="ARBA" id="ARBA00022490"/>
    </source>
</evidence>
<dbReference type="InterPro" id="IPR046792">
    <property type="entry name" value="Peptidase_C54_cat"/>
</dbReference>
<evidence type="ECO:0000313" key="15">
    <source>
        <dbReference type="Proteomes" id="UP001516400"/>
    </source>
</evidence>
<evidence type="ECO:0000256" key="3">
    <source>
        <dbReference type="ARBA" id="ARBA00022448"/>
    </source>
</evidence>
<keyword evidence="7" id="KW-0788">Thiol protease</keyword>
<dbReference type="GO" id="GO:0006508">
    <property type="term" value="P:proteolysis"/>
    <property type="evidence" value="ECO:0007669"/>
    <property type="project" value="UniProtKB-KW"/>
</dbReference>
<dbReference type="GO" id="GO:0008234">
    <property type="term" value="F:cysteine-type peptidase activity"/>
    <property type="evidence" value="ECO:0007669"/>
    <property type="project" value="UniProtKB-KW"/>
</dbReference>
<comment type="function">
    <text evidence="11">Cysteine protease that plays a key role in autophagy by mediating both proteolytic activation and delipidation of ATG8 family proteins.</text>
</comment>
<feature type="region of interest" description="Disordered" evidence="12">
    <location>
        <begin position="378"/>
        <end position="408"/>
    </location>
</feature>